<dbReference type="AlphaFoldDB" id="A0A8S1S309"/>
<organism evidence="1 2">
    <name type="scientific">Paramecium octaurelia</name>
    <dbReference type="NCBI Taxonomy" id="43137"/>
    <lineage>
        <taxon>Eukaryota</taxon>
        <taxon>Sar</taxon>
        <taxon>Alveolata</taxon>
        <taxon>Ciliophora</taxon>
        <taxon>Intramacronucleata</taxon>
        <taxon>Oligohymenophorea</taxon>
        <taxon>Peniculida</taxon>
        <taxon>Parameciidae</taxon>
        <taxon>Paramecium</taxon>
    </lineage>
</organism>
<accession>A0A8S1S309</accession>
<sequence length="119" mass="13892">MFQFIKDSFEQVASKVKQSGLPSNSVKVNLSQFEDQQSSFQTAMYQKYLRQKLINKLNQFVGKKVLVIDQFIADMLNLVVESMQIWKENGVDQMYYIDSDQLNVEVNQIIFLQILIDNT</sequence>
<evidence type="ECO:0000313" key="1">
    <source>
        <dbReference type="EMBL" id="CAD8134067.1"/>
    </source>
</evidence>
<gene>
    <name evidence="1" type="ORF">POCTA_138.1.T0050243</name>
</gene>
<keyword evidence="2" id="KW-1185">Reference proteome</keyword>
<dbReference type="EMBL" id="CAJJDP010000004">
    <property type="protein sequence ID" value="CAD8134067.1"/>
    <property type="molecule type" value="Genomic_DNA"/>
</dbReference>
<dbReference type="Proteomes" id="UP000683925">
    <property type="component" value="Unassembled WGS sequence"/>
</dbReference>
<protein>
    <submittedName>
        <fullName evidence="1">Uncharacterized protein</fullName>
    </submittedName>
</protein>
<dbReference type="OrthoDB" id="10262287at2759"/>
<name>A0A8S1S309_PAROT</name>
<reference evidence="1" key="1">
    <citation type="submission" date="2021-01" db="EMBL/GenBank/DDBJ databases">
        <authorList>
            <consortium name="Genoscope - CEA"/>
            <person name="William W."/>
        </authorList>
    </citation>
    <scope>NUCLEOTIDE SEQUENCE</scope>
</reference>
<proteinExistence type="predicted"/>
<comment type="caution">
    <text evidence="1">The sequence shown here is derived from an EMBL/GenBank/DDBJ whole genome shotgun (WGS) entry which is preliminary data.</text>
</comment>
<evidence type="ECO:0000313" key="2">
    <source>
        <dbReference type="Proteomes" id="UP000683925"/>
    </source>
</evidence>